<proteinExistence type="predicted"/>
<comment type="caution">
    <text evidence="9">The sequence shown here is derived from an EMBL/GenBank/DDBJ whole genome shotgun (WGS) entry which is preliminary data.</text>
</comment>
<dbReference type="InterPro" id="IPR000175">
    <property type="entry name" value="Na/ntran_symport"/>
</dbReference>
<dbReference type="GO" id="GO:0035725">
    <property type="term" value="P:sodium ion transmembrane transport"/>
    <property type="evidence" value="ECO:0007669"/>
    <property type="project" value="TreeGrafter"/>
</dbReference>
<evidence type="ECO:0000256" key="2">
    <source>
        <dbReference type="ARBA" id="ARBA00022448"/>
    </source>
</evidence>
<dbReference type="PRINTS" id="PR00176">
    <property type="entry name" value="NANEUSMPORT"/>
</dbReference>
<evidence type="ECO:0000256" key="4">
    <source>
        <dbReference type="ARBA" id="ARBA00022989"/>
    </source>
</evidence>
<keyword evidence="2" id="KW-0813">Transport</keyword>
<dbReference type="OrthoDB" id="6581954at2759"/>
<dbReference type="PROSITE" id="PS50267">
    <property type="entry name" value="NA_NEUROTRAN_SYMP_3"/>
    <property type="match status" value="1"/>
</dbReference>
<keyword evidence="7" id="KW-1015">Disulfide bond</keyword>
<feature type="binding site" evidence="6">
    <location>
        <position position="72"/>
    </location>
    <ligand>
        <name>Na(+)</name>
        <dbReference type="ChEBI" id="CHEBI:29101"/>
        <label>1</label>
    </ligand>
</feature>
<keyword evidence="6" id="KW-0479">Metal-binding</keyword>
<feature type="transmembrane region" description="Helical" evidence="8">
    <location>
        <begin position="260"/>
        <end position="279"/>
    </location>
</feature>
<dbReference type="PROSITE" id="PS00754">
    <property type="entry name" value="NA_NEUROTRAN_SYMP_2"/>
    <property type="match status" value="1"/>
</dbReference>
<evidence type="ECO:0000313" key="10">
    <source>
        <dbReference type="Proteomes" id="UP000593567"/>
    </source>
</evidence>
<evidence type="ECO:0000256" key="5">
    <source>
        <dbReference type="ARBA" id="ARBA00023136"/>
    </source>
</evidence>
<feature type="disulfide bond" evidence="7">
    <location>
        <begin position="174"/>
        <end position="183"/>
    </location>
</feature>
<dbReference type="GO" id="GO:0046872">
    <property type="term" value="F:metal ion binding"/>
    <property type="evidence" value="ECO:0007669"/>
    <property type="project" value="UniProtKB-KW"/>
</dbReference>
<dbReference type="EMBL" id="VXIV02001555">
    <property type="protein sequence ID" value="KAF6031926.1"/>
    <property type="molecule type" value="Genomic_DNA"/>
</dbReference>
<feature type="transmembrane region" description="Helical" evidence="8">
    <location>
        <begin position="93"/>
        <end position="114"/>
    </location>
</feature>
<comment type="subcellular location">
    <subcellularLocation>
        <location evidence="1">Membrane</location>
        <topology evidence="1">Multi-pass membrane protein</topology>
    </subcellularLocation>
</comment>
<evidence type="ECO:0000256" key="8">
    <source>
        <dbReference type="SAM" id="Phobius"/>
    </source>
</evidence>
<dbReference type="SUPFAM" id="SSF161070">
    <property type="entry name" value="SNF-like"/>
    <property type="match status" value="1"/>
</dbReference>
<evidence type="ECO:0000256" key="6">
    <source>
        <dbReference type="PIRSR" id="PIRSR600175-1"/>
    </source>
</evidence>
<name>A0A7J7K2W4_BUGNE</name>
<keyword evidence="5 8" id="KW-0472">Membrane</keyword>
<keyword evidence="3 8" id="KW-0812">Transmembrane</keyword>
<evidence type="ECO:0000256" key="1">
    <source>
        <dbReference type="ARBA" id="ARBA00004141"/>
    </source>
</evidence>
<keyword evidence="6" id="KW-0915">Sodium</keyword>
<evidence type="ECO:0000256" key="7">
    <source>
        <dbReference type="PIRSR" id="PIRSR600175-2"/>
    </source>
</evidence>
<dbReference type="PANTHER" id="PTHR11616">
    <property type="entry name" value="SODIUM/CHLORIDE DEPENDENT TRANSPORTER"/>
    <property type="match status" value="1"/>
</dbReference>
<sequence length="368" mass="41775">MATPIVDSVDEEEVAYAKSSWWCLLLKRKLTLKSRTPMQKDGEGEGVDQKEPPRGFWANEVESVLSLLGLAVGLGNVWRFPWMVSRNGGGAFLIPYFFMLFFCGLPLFLMELTIGQYSGSGPGNVFEAAPLFRGLGWCVLAGAILGATYYITIISWAIYYMFSSFQKYLPWIGCKHDWNSPYCYSKDEEEMCTANNTLYLEHMCKDNSTEHFEQYLDTLNSTRISSTDEFFNRKMYNIYFDKNSISPRPMENSGLPKWDLTLTLLFTWLITYLCICKGIKSSGKVGFSLPYYTALITHHVLPFCVLLPFLIEVVYFTALFPYLAITGLLIVAAQLDGAGDGVKYYLQPPANASVLANHHVRYSLQYYP</sequence>
<dbReference type="Pfam" id="PF00209">
    <property type="entry name" value="SNF"/>
    <property type="match status" value="2"/>
</dbReference>
<evidence type="ECO:0000256" key="3">
    <source>
        <dbReference type="ARBA" id="ARBA00022692"/>
    </source>
</evidence>
<dbReference type="GO" id="GO:0005886">
    <property type="term" value="C:plasma membrane"/>
    <property type="evidence" value="ECO:0007669"/>
    <property type="project" value="TreeGrafter"/>
</dbReference>
<dbReference type="GO" id="GO:0006865">
    <property type="term" value="P:amino acid transport"/>
    <property type="evidence" value="ECO:0007669"/>
    <property type="project" value="TreeGrafter"/>
</dbReference>
<feature type="transmembrane region" description="Helical" evidence="8">
    <location>
        <begin position="135"/>
        <end position="162"/>
    </location>
</feature>
<feature type="transmembrane region" description="Helical" evidence="8">
    <location>
        <begin position="291"/>
        <end position="311"/>
    </location>
</feature>
<reference evidence="9" key="1">
    <citation type="submission" date="2020-06" db="EMBL/GenBank/DDBJ databases">
        <title>Draft genome of Bugula neritina, a colonial animal packing powerful symbionts and potential medicines.</title>
        <authorList>
            <person name="Rayko M."/>
        </authorList>
    </citation>
    <scope>NUCLEOTIDE SEQUENCE [LARGE SCALE GENOMIC DNA]</scope>
    <source>
        <strain evidence="9">Kwan_BN1</strain>
    </source>
</reference>
<dbReference type="Proteomes" id="UP000593567">
    <property type="component" value="Unassembled WGS sequence"/>
</dbReference>
<feature type="binding site" evidence="6">
    <location>
        <position position="69"/>
    </location>
    <ligand>
        <name>Na(+)</name>
        <dbReference type="ChEBI" id="CHEBI:29101"/>
        <label>1</label>
    </ligand>
</feature>
<protein>
    <submittedName>
        <fullName evidence="9">SLC6A7</fullName>
    </submittedName>
</protein>
<organism evidence="9 10">
    <name type="scientific">Bugula neritina</name>
    <name type="common">Brown bryozoan</name>
    <name type="synonym">Sertularia neritina</name>
    <dbReference type="NCBI Taxonomy" id="10212"/>
    <lineage>
        <taxon>Eukaryota</taxon>
        <taxon>Metazoa</taxon>
        <taxon>Spiralia</taxon>
        <taxon>Lophotrochozoa</taxon>
        <taxon>Bryozoa</taxon>
        <taxon>Gymnolaemata</taxon>
        <taxon>Cheilostomatida</taxon>
        <taxon>Flustrina</taxon>
        <taxon>Buguloidea</taxon>
        <taxon>Bugulidae</taxon>
        <taxon>Bugula</taxon>
    </lineage>
</organism>
<gene>
    <name evidence="9" type="ORF">EB796_009767</name>
</gene>
<keyword evidence="4 8" id="KW-1133">Transmembrane helix</keyword>
<dbReference type="PANTHER" id="PTHR11616:SF240">
    <property type="entry name" value="BLOATED TUBULES, ISOFORM B-RELATED"/>
    <property type="match status" value="1"/>
</dbReference>
<dbReference type="InterPro" id="IPR037272">
    <property type="entry name" value="SNS_sf"/>
</dbReference>
<accession>A0A7J7K2W4</accession>
<feature type="binding site" evidence="6">
    <location>
        <position position="71"/>
    </location>
    <ligand>
        <name>Na(+)</name>
        <dbReference type="ChEBI" id="CHEBI:29101"/>
        <label>1</label>
    </ligand>
</feature>
<feature type="transmembrane region" description="Helical" evidence="8">
    <location>
        <begin position="317"/>
        <end position="335"/>
    </location>
</feature>
<keyword evidence="10" id="KW-1185">Reference proteome</keyword>
<evidence type="ECO:0000313" key="9">
    <source>
        <dbReference type="EMBL" id="KAF6031926.1"/>
    </source>
</evidence>
<dbReference type="AlphaFoldDB" id="A0A7J7K2W4"/>
<feature type="binding site" evidence="6">
    <location>
        <position position="76"/>
    </location>
    <ligand>
        <name>Na(+)</name>
        <dbReference type="ChEBI" id="CHEBI:29101"/>
        <label>1</label>
    </ligand>
</feature>